<dbReference type="Proteomes" id="UP000777438">
    <property type="component" value="Unassembled WGS sequence"/>
</dbReference>
<evidence type="ECO:0000313" key="1">
    <source>
        <dbReference type="EMBL" id="KAH6897122.1"/>
    </source>
</evidence>
<sequence length="270" mass="29397">MSGIITRITFALNIEWLQAKGHQRTTQFPQSIAVRKVALDVSSLDLFLLSILHVGFPSSFRLASGWKLGRREAHSHHAYPYPFGRILTQTHHTKYVPSHAMNAHTYFVLSDTNNAGLVRPQWVTPLWLLTSSSSHYLKTYTLLSTVQSLAHALPWRGGHSHQIAPESSATAIARHQSPSSITSPATETLRLEVQSSISAPLILLAGPSAFPVEHKLQGTCSEAIDTTVVLRPQDGTDSENQDVVSSVVGLLVLGLASLAEPAGHNLVQRA</sequence>
<reference evidence="1 2" key="1">
    <citation type="journal article" date="2021" name="Nat. Commun.">
        <title>Genetic determinants of endophytism in the Arabidopsis root mycobiome.</title>
        <authorList>
            <person name="Mesny F."/>
            <person name="Miyauchi S."/>
            <person name="Thiergart T."/>
            <person name="Pickel B."/>
            <person name="Atanasova L."/>
            <person name="Karlsson M."/>
            <person name="Huettel B."/>
            <person name="Barry K.W."/>
            <person name="Haridas S."/>
            <person name="Chen C."/>
            <person name="Bauer D."/>
            <person name="Andreopoulos W."/>
            <person name="Pangilinan J."/>
            <person name="LaButti K."/>
            <person name="Riley R."/>
            <person name="Lipzen A."/>
            <person name="Clum A."/>
            <person name="Drula E."/>
            <person name="Henrissat B."/>
            <person name="Kohler A."/>
            <person name="Grigoriev I.V."/>
            <person name="Martin F.M."/>
            <person name="Hacquard S."/>
        </authorList>
    </citation>
    <scope>NUCLEOTIDE SEQUENCE [LARGE SCALE GENOMIC DNA]</scope>
    <source>
        <strain evidence="1 2">MPI-CAGE-CH-0241</strain>
    </source>
</reference>
<gene>
    <name evidence="1" type="ORF">B0T10DRAFT_476020</name>
</gene>
<accession>A0A9P8WF03</accession>
<comment type="caution">
    <text evidence="1">The sequence shown here is derived from an EMBL/GenBank/DDBJ whole genome shotgun (WGS) entry which is preliminary data.</text>
</comment>
<proteinExistence type="predicted"/>
<evidence type="ECO:0000313" key="2">
    <source>
        <dbReference type="Proteomes" id="UP000777438"/>
    </source>
</evidence>
<feature type="non-terminal residue" evidence="1">
    <location>
        <position position="1"/>
    </location>
</feature>
<protein>
    <submittedName>
        <fullName evidence="1">Uncharacterized protein</fullName>
    </submittedName>
</protein>
<dbReference type="AlphaFoldDB" id="A0A9P8WF03"/>
<organism evidence="1 2">
    <name type="scientific">Thelonectria olida</name>
    <dbReference type="NCBI Taxonomy" id="1576542"/>
    <lineage>
        <taxon>Eukaryota</taxon>
        <taxon>Fungi</taxon>
        <taxon>Dikarya</taxon>
        <taxon>Ascomycota</taxon>
        <taxon>Pezizomycotina</taxon>
        <taxon>Sordariomycetes</taxon>
        <taxon>Hypocreomycetidae</taxon>
        <taxon>Hypocreales</taxon>
        <taxon>Nectriaceae</taxon>
        <taxon>Thelonectria</taxon>
    </lineage>
</organism>
<name>A0A9P8WF03_9HYPO</name>
<dbReference type="EMBL" id="JAGPYM010000003">
    <property type="protein sequence ID" value="KAH6897122.1"/>
    <property type="molecule type" value="Genomic_DNA"/>
</dbReference>
<keyword evidence="2" id="KW-1185">Reference proteome</keyword>